<organism evidence="1 2">
    <name type="scientific">Amycolatopsis pithecellobii</name>
    <dbReference type="NCBI Taxonomy" id="664692"/>
    <lineage>
        <taxon>Bacteria</taxon>
        <taxon>Bacillati</taxon>
        <taxon>Actinomycetota</taxon>
        <taxon>Actinomycetes</taxon>
        <taxon>Pseudonocardiales</taxon>
        <taxon>Pseudonocardiaceae</taxon>
        <taxon>Amycolatopsis</taxon>
    </lineage>
</organism>
<comment type="caution">
    <text evidence="1">The sequence shown here is derived from an EMBL/GenBank/DDBJ whole genome shotgun (WGS) entry which is preliminary data.</text>
</comment>
<accession>A0A6N7YJ24</accession>
<proteinExistence type="predicted"/>
<dbReference type="Proteomes" id="UP000440096">
    <property type="component" value="Unassembled WGS sequence"/>
</dbReference>
<evidence type="ECO:0000313" key="2">
    <source>
        <dbReference type="Proteomes" id="UP000440096"/>
    </source>
</evidence>
<gene>
    <name evidence="1" type="ORF">GKO32_02840</name>
</gene>
<dbReference type="EMBL" id="WMBA01000003">
    <property type="protein sequence ID" value="MTD52915.1"/>
    <property type="molecule type" value="Genomic_DNA"/>
</dbReference>
<dbReference type="OrthoDB" id="4337860at2"/>
<name>A0A6N7YJ24_9PSEU</name>
<sequence>MSRALHMATTTRTIGVPTTREYLQRRAAEGRTTKEIRRCLKPDLDTANGIPNPA</sequence>
<evidence type="ECO:0000313" key="1">
    <source>
        <dbReference type="EMBL" id="MTD52915.1"/>
    </source>
</evidence>
<reference evidence="1 2" key="1">
    <citation type="submission" date="2019-11" db="EMBL/GenBank/DDBJ databases">
        <title>Draft genome of Amycolatopsis RM579.</title>
        <authorList>
            <person name="Duangmal K."/>
            <person name="Mingma R."/>
        </authorList>
    </citation>
    <scope>NUCLEOTIDE SEQUENCE [LARGE SCALE GENOMIC DNA]</scope>
    <source>
        <strain evidence="1 2">RM579</strain>
    </source>
</reference>
<protein>
    <submittedName>
        <fullName evidence="1">Uncharacterized protein</fullName>
    </submittedName>
</protein>
<dbReference type="AlphaFoldDB" id="A0A6N7YJ24"/>
<keyword evidence="2" id="KW-1185">Reference proteome</keyword>